<evidence type="ECO:0000259" key="1">
    <source>
        <dbReference type="PROSITE" id="PS50112"/>
    </source>
</evidence>
<dbReference type="PROSITE" id="PS50112">
    <property type="entry name" value="PAS"/>
    <property type="match status" value="1"/>
</dbReference>
<proteinExistence type="predicted"/>
<feature type="non-terminal residue" evidence="2">
    <location>
        <position position="39"/>
    </location>
</feature>
<feature type="domain" description="PAS" evidence="1">
    <location>
        <begin position="1"/>
        <end position="39"/>
    </location>
</feature>
<dbReference type="InterPro" id="IPR000014">
    <property type="entry name" value="PAS"/>
</dbReference>
<dbReference type="SUPFAM" id="SSF55785">
    <property type="entry name" value="PYP-like sensor domain (PAS domain)"/>
    <property type="match status" value="1"/>
</dbReference>
<dbReference type="InterPro" id="IPR035965">
    <property type="entry name" value="PAS-like_dom_sf"/>
</dbReference>
<dbReference type="CDD" id="cd00130">
    <property type="entry name" value="PAS"/>
    <property type="match status" value="1"/>
</dbReference>
<protein>
    <recommendedName>
        <fullName evidence="1">PAS domain-containing protein</fullName>
    </recommendedName>
</protein>
<dbReference type="AlphaFoldDB" id="A0A382V340"/>
<accession>A0A382V340</accession>
<dbReference type="NCBIfam" id="TIGR00229">
    <property type="entry name" value="sensory_box"/>
    <property type="match status" value="1"/>
</dbReference>
<reference evidence="2" key="1">
    <citation type="submission" date="2018-05" db="EMBL/GenBank/DDBJ databases">
        <authorList>
            <person name="Lanie J.A."/>
            <person name="Ng W.-L."/>
            <person name="Kazmierczak K.M."/>
            <person name="Andrzejewski T.M."/>
            <person name="Davidsen T.M."/>
            <person name="Wayne K.J."/>
            <person name="Tettelin H."/>
            <person name="Glass J.I."/>
            <person name="Rusch D."/>
            <person name="Podicherti R."/>
            <person name="Tsui H.-C.T."/>
            <person name="Winkler M.E."/>
        </authorList>
    </citation>
    <scope>NUCLEOTIDE SEQUENCE</scope>
</reference>
<dbReference type="EMBL" id="UINC01148803">
    <property type="protein sequence ID" value="SVD40904.1"/>
    <property type="molecule type" value="Genomic_DNA"/>
</dbReference>
<sequence>MSDNFKSIITCDLDGKVETFSEGAQHLFGYSSEEVIGKK</sequence>
<name>A0A382V340_9ZZZZ</name>
<evidence type="ECO:0000313" key="2">
    <source>
        <dbReference type="EMBL" id="SVD40904.1"/>
    </source>
</evidence>
<organism evidence="2">
    <name type="scientific">marine metagenome</name>
    <dbReference type="NCBI Taxonomy" id="408172"/>
    <lineage>
        <taxon>unclassified sequences</taxon>
        <taxon>metagenomes</taxon>
        <taxon>ecological metagenomes</taxon>
    </lineage>
</organism>
<gene>
    <name evidence="2" type="ORF">METZ01_LOCUS393758</name>
</gene>
<dbReference type="Gene3D" id="3.30.450.20">
    <property type="entry name" value="PAS domain"/>
    <property type="match status" value="1"/>
</dbReference>